<proteinExistence type="inferred from homology"/>
<dbReference type="PRINTS" id="PR00080">
    <property type="entry name" value="SDRFAMILY"/>
</dbReference>
<dbReference type="CDD" id="cd05233">
    <property type="entry name" value="SDR_c"/>
    <property type="match status" value="1"/>
</dbReference>
<dbReference type="SUPFAM" id="SSF51735">
    <property type="entry name" value="NAD(P)-binding Rossmann-fold domains"/>
    <property type="match status" value="1"/>
</dbReference>
<dbReference type="Proteomes" id="UP000027920">
    <property type="component" value="Unassembled WGS sequence"/>
</dbReference>
<dbReference type="PANTHER" id="PTHR24321">
    <property type="entry name" value="DEHYDROGENASES, SHORT CHAIN"/>
    <property type="match status" value="1"/>
</dbReference>
<dbReference type="GO" id="GO:0016491">
    <property type="term" value="F:oxidoreductase activity"/>
    <property type="evidence" value="ECO:0007669"/>
    <property type="project" value="UniProtKB-KW"/>
</dbReference>
<evidence type="ECO:0000313" key="4">
    <source>
        <dbReference type="EMBL" id="KEF62917.1"/>
    </source>
</evidence>
<accession>A0A072PT46</accession>
<gene>
    <name evidence="4" type="ORF">A1O9_00891</name>
</gene>
<dbReference type="Pfam" id="PF13561">
    <property type="entry name" value="adh_short_C2"/>
    <property type="match status" value="1"/>
</dbReference>
<evidence type="ECO:0000256" key="3">
    <source>
        <dbReference type="ARBA" id="ARBA00023002"/>
    </source>
</evidence>
<dbReference type="STRING" id="1182545.A0A072PT46"/>
<dbReference type="OrthoDB" id="1669814at2759"/>
<dbReference type="GeneID" id="25275841"/>
<dbReference type="InterPro" id="IPR020904">
    <property type="entry name" value="Sc_DH/Rdtase_CS"/>
</dbReference>
<comment type="caution">
    <text evidence="4">The sequence shown here is derived from an EMBL/GenBank/DDBJ whole genome shotgun (WGS) entry which is preliminary data.</text>
</comment>
<sequence length="255" mass="26594">MSLRGKVIAITGAASGIGLQLSKLCAYKGAKLALADVQEEALDALVSEIKASGIEVIGSRVNVASNQEVDDWINATVNHFGTLDGAANLAGVESGPKQLAGPLAELANEDWDHILSINLTGLMYCVRAQIRVMQAGASIVNAASIAGLMGRPGISAYSVSKHGVVGLTKTVAKEVGPKGIRVNAIAPGPVETPMLQRIFDVSEKKDAPFTSTYANMPLKRMGKPEEIAQLCTFLLSDESSFMTGVVCPIDGGLMA</sequence>
<dbReference type="PROSITE" id="PS00061">
    <property type="entry name" value="ADH_SHORT"/>
    <property type="match status" value="1"/>
</dbReference>
<evidence type="ECO:0000256" key="1">
    <source>
        <dbReference type="ARBA" id="ARBA00006484"/>
    </source>
</evidence>
<keyword evidence="2" id="KW-0521">NADP</keyword>
<dbReference type="InterPro" id="IPR036291">
    <property type="entry name" value="NAD(P)-bd_dom_sf"/>
</dbReference>
<keyword evidence="3" id="KW-0560">Oxidoreductase</keyword>
<dbReference type="EMBL" id="AMGV01000001">
    <property type="protein sequence ID" value="KEF62917.1"/>
    <property type="molecule type" value="Genomic_DNA"/>
</dbReference>
<dbReference type="Gene3D" id="3.40.50.720">
    <property type="entry name" value="NAD(P)-binding Rossmann-like Domain"/>
    <property type="match status" value="1"/>
</dbReference>
<protein>
    <recommendedName>
        <fullName evidence="6">3-oxoacyl-[acyl-carrier protein] reductase</fullName>
    </recommendedName>
</protein>
<dbReference type="VEuPathDB" id="FungiDB:A1O9_00891"/>
<evidence type="ECO:0008006" key="6">
    <source>
        <dbReference type="Google" id="ProtNLM"/>
    </source>
</evidence>
<name>A0A072PT46_9EURO</name>
<organism evidence="4 5">
    <name type="scientific">Exophiala aquamarina CBS 119918</name>
    <dbReference type="NCBI Taxonomy" id="1182545"/>
    <lineage>
        <taxon>Eukaryota</taxon>
        <taxon>Fungi</taxon>
        <taxon>Dikarya</taxon>
        <taxon>Ascomycota</taxon>
        <taxon>Pezizomycotina</taxon>
        <taxon>Eurotiomycetes</taxon>
        <taxon>Chaetothyriomycetidae</taxon>
        <taxon>Chaetothyriales</taxon>
        <taxon>Herpotrichiellaceae</taxon>
        <taxon>Exophiala</taxon>
    </lineage>
</organism>
<keyword evidence="5" id="KW-1185">Reference proteome</keyword>
<dbReference type="FunFam" id="3.40.50.720:FF:000084">
    <property type="entry name" value="Short-chain dehydrogenase reductase"/>
    <property type="match status" value="1"/>
</dbReference>
<dbReference type="AlphaFoldDB" id="A0A072PT46"/>
<dbReference type="InterPro" id="IPR002347">
    <property type="entry name" value="SDR_fam"/>
</dbReference>
<dbReference type="PRINTS" id="PR00081">
    <property type="entry name" value="GDHRDH"/>
</dbReference>
<dbReference type="HOGENOM" id="CLU_010194_1_0_1"/>
<dbReference type="RefSeq" id="XP_013265507.1">
    <property type="nucleotide sequence ID" value="XM_013410053.1"/>
</dbReference>
<dbReference type="PANTHER" id="PTHR24321:SF8">
    <property type="entry name" value="ESTRADIOL 17-BETA-DEHYDROGENASE 8-RELATED"/>
    <property type="match status" value="1"/>
</dbReference>
<evidence type="ECO:0000256" key="2">
    <source>
        <dbReference type="ARBA" id="ARBA00022857"/>
    </source>
</evidence>
<reference evidence="4 5" key="1">
    <citation type="submission" date="2013-03" db="EMBL/GenBank/DDBJ databases">
        <title>The Genome Sequence of Exophiala aquamarina CBS 119918.</title>
        <authorList>
            <consortium name="The Broad Institute Genomics Platform"/>
            <person name="Cuomo C."/>
            <person name="de Hoog S."/>
            <person name="Gorbushina A."/>
            <person name="Walker B."/>
            <person name="Young S.K."/>
            <person name="Zeng Q."/>
            <person name="Gargeya S."/>
            <person name="Fitzgerald M."/>
            <person name="Haas B."/>
            <person name="Abouelleil A."/>
            <person name="Allen A.W."/>
            <person name="Alvarado L."/>
            <person name="Arachchi H.M."/>
            <person name="Berlin A.M."/>
            <person name="Chapman S.B."/>
            <person name="Gainer-Dewar J."/>
            <person name="Goldberg J."/>
            <person name="Griggs A."/>
            <person name="Gujja S."/>
            <person name="Hansen M."/>
            <person name="Howarth C."/>
            <person name="Imamovic A."/>
            <person name="Ireland A."/>
            <person name="Larimer J."/>
            <person name="McCowan C."/>
            <person name="Murphy C."/>
            <person name="Pearson M."/>
            <person name="Poon T.W."/>
            <person name="Priest M."/>
            <person name="Roberts A."/>
            <person name="Saif S."/>
            <person name="Shea T."/>
            <person name="Sisk P."/>
            <person name="Sykes S."/>
            <person name="Wortman J."/>
            <person name="Nusbaum C."/>
            <person name="Birren B."/>
        </authorList>
    </citation>
    <scope>NUCLEOTIDE SEQUENCE [LARGE SCALE GENOMIC DNA]</scope>
    <source>
        <strain evidence="4 5">CBS 119918</strain>
    </source>
</reference>
<comment type="similarity">
    <text evidence="1">Belongs to the short-chain dehydrogenases/reductases (SDR) family.</text>
</comment>
<evidence type="ECO:0000313" key="5">
    <source>
        <dbReference type="Proteomes" id="UP000027920"/>
    </source>
</evidence>